<protein>
    <submittedName>
        <fullName evidence="2">2c29065c-626c-4b1c-a624-5a0186331f72</fullName>
    </submittedName>
</protein>
<reference evidence="2" key="1">
    <citation type="submission" date="2020-10" db="EMBL/GenBank/DDBJ databases">
        <authorList>
            <person name="Kusch S."/>
        </authorList>
    </citation>
    <scope>NUCLEOTIDE SEQUENCE</scope>
    <source>
        <strain evidence="2">SwB9</strain>
    </source>
</reference>
<evidence type="ECO:0000313" key="2">
    <source>
        <dbReference type="EMBL" id="CAD6444747.1"/>
    </source>
</evidence>
<accession>A0A8H2VTU1</accession>
<dbReference type="InterPro" id="IPR036282">
    <property type="entry name" value="Glutathione-S-Trfase_C_sf"/>
</dbReference>
<gene>
    <name evidence="2" type="ORF">SCLTRI_LOCUS4539</name>
</gene>
<dbReference type="PROSITE" id="PS50404">
    <property type="entry name" value="GST_NTER"/>
    <property type="match status" value="1"/>
</dbReference>
<dbReference type="Pfam" id="PF25907">
    <property type="entry name" value="DUF7962"/>
    <property type="match status" value="1"/>
</dbReference>
<proteinExistence type="predicted"/>
<comment type="caution">
    <text evidence="2">The sequence shown here is derived from an EMBL/GenBank/DDBJ whole genome shotgun (WGS) entry which is preliminary data.</text>
</comment>
<dbReference type="InterPro" id="IPR058268">
    <property type="entry name" value="DUF7962"/>
</dbReference>
<dbReference type="SUPFAM" id="SSF47616">
    <property type="entry name" value="GST C-terminal domain-like"/>
    <property type="match status" value="1"/>
</dbReference>
<name>A0A8H2VTU1_9HELO</name>
<dbReference type="CDD" id="cd00570">
    <property type="entry name" value="GST_N_family"/>
    <property type="match status" value="1"/>
</dbReference>
<dbReference type="EMBL" id="CAJHIA010000012">
    <property type="protein sequence ID" value="CAD6444747.1"/>
    <property type="molecule type" value="Genomic_DNA"/>
</dbReference>
<dbReference type="SUPFAM" id="SSF52833">
    <property type="entry name" value="Thioredoxin-like"/>
    <property type="match status" value="1"/>
</dbReference>
<dbReference type="Pfam" id="PF13417">
    <property type="entry name" value="GST_N_3"/>
    <property type="match status" value="1"/>
</dbReference>
<keyword evidence="3" id="KW-1185">Reference proteome</keyword>
<dbReference type="Gene3D" id="3.40.30.110">
    <property type="match status" value="2"/>
</dbReference>
<dbReference type="AlphaFoldDB" id="A0A8H2VTU1"/>
<organism evidence="2 3">
    <name type="scientific">Sclerotinia trifoliorum</name>
    <dbReference type="NCBI Taxonomy" id="28548"/>
    <lineage>
        <taxon>Eukaryota</taxon>
        <taxon>Fungi</taxon>
        <taxon>Dikarya</taxon>
        <taxon>Ascomycota</taxon>
        <taxon>Pezizomycotina</taxon>
        <taxon>Leotiomycetes</taxon>
        <taxon>Helotiales</taxon>
        <taxon>Sclerotiniaceae</taxon>
        <taxon>Sclerotinia</taxon>
    </lineage>
</organism>
<dbReference type="Proteomes" id="UP000624404">
    <property type="component" value="Unassembled WGS sequence"/>
</dbReference>
<dbReference type="InterPro" id="IPR004045">
    <property type="entry name" value="Glutathione_S-Trfase_N"/>
</dbReference>
<dbReference type="OrthoDB" id="202840at2759"/>
<evidence type="ECO:0000313" key="3">
    <source>
        <dbReference type="Proteomes" id="UP000624404"/>
    </source>
</evidence>
<dbReference type="CDD" id="cd00299">
    <property type="entry name" value="GST_C_family"/>
    <property type="match status" value="1"/>
</dbReference>
<feature type="domain" description="GST N-terminal" evidence="1">
    <location>
        <begin position="6"/>
        <end position="85"/>
    </location>
</feature>
<dbReference type="InterPro" id="IPR036249">
    <property type="entry name" value="Thioredoxin-like_sf"/>
</dbReference>
<evidence type="ECO:0000259" key="1">
    <source>
        <dbReference type="PROSITE" id="PS50404"/>
    </source>
</evidence>
<sequence>MTIQNPEIILYHYRSSPFAKRIVWYLNLRGIPYAECLQGMIMPRPDIEALGTKYRRIPIVVIGRNIYNDTRLILKKLEKLYPDHPQISASSTSSPDQMAIEKLLEFWTVDGLFSRAAQLIPTNLPLMNDPKFTSDRENYTGRSWKKDSLARGRPEALAALKGAFEFMENTFFSDDRDWILKTSNPTLSDIEAIWPFHWLSTIPGALPEDYISGQQFPKTFAWIARFDKVTRLAAEKVPKARRLLGSEAIKIVSTSDFVEMDEIVDALDPTGLQKGQEVEVWPIDTGMNNRDKGMLVGLSSQEIIIESQTKDGVKVKIHTPRHGFRIRGISKGGGGGGNAAKL</sequence>